<gene>
    <name evidence="3" type="ORF">ACFSJH_01720</name>
</gene>
<sequence length="225" mass="25938">MIKLIASLIKQKVARWYRDEKASYTIEAAIILPILFAIILLFIVLALYIFQLINVYYVTSVAADRTAHIWNNSNREWQSGILFEPEYDSLYSKLSSSSVVQQLFSMVDNHAHYVRTLADTGNVTNVQEMKLQKAVDWLSLLPLSVYSGKLSYEPQMFTSYITSELQYQKHDRLAAISRQIVVVDPVEFLRNYQLIGYYKQRLSHPSDGLEMQQNGSETIDSLPKQ</sequence>
<dbReference type="EMBL" id="JBHUHO010000005">
    <property type="protein sequence ID" value="MFD2114473.1"/>
    <property type="molecule type" value="Genomic_DNA"/>
</dbReference>
<dbReference type="Proteomes" id="UP001597362">
    <property type="component" value="Unassembled WGS sequence"/>
</dbReference>
<feature type="region of interest" description="Disordered" evidence="1">
    <location>
        <begin position="206"/>
        <end position="225"/>
    </location>
</feature>
<comment type="caution">
    <text evidence="3">The sequence shown here is derived from an EMBL/GenBank/DDBJ whole genome shotgun (WGS) entry which is preliminary data.</text>
</comment>
<name>A0ABW4YFL5_9BACL</name>
<protein>
    <submittedName>
        <fullName evidence="3">TadE/TadG family type IV pilus assembly protein</fullName>
    </submittedName>
</protein>
<evidence type="ECO:0000256" key="1">
    <source>
        <dbReference type="SAM" id="MobiDB-lite"/>
    </source>
</evidence>
<organism evidence="3 4">
    <name type="scientific">Paenibacillus yanchengensis</name>
    <dbReference type="NCBI Taxonomy" id="2035833"/>
    <lineage>
        <taxon>Bacteria</taxon>
        <taxon>Bacillati</taxon>
        <taxon>Bacillota</taxon>
        <taxon>Bacilli</taxon>
        <taxon>Bacillales</taxon>
        <taxon>Paenibacillaceae</taxon>
        <taxon>Paenibacillus</taxon>
    </lineage>
</organism>
<keyword evidence="2" id="KW-1133">Transmembrane helix</keyword>
<keyword evidence="2" id="KW-0812">Transmembrane</keyword>
<evidence type="ECO:0000313" key="3">
    <source>
        <dbReference type="EMBL" id="MFD2114473.1"/>
    </source>
</evidence>
<keyword evidence="2" id="KW-0472">Membrane</keyword>
<evidence type="ECO:0000313" key="4">
    <source>
        <dbReference type="Proteomes" id="UP001597362"/>
    </source>
</evidence>
<keyword evidence="4" id="KW-1185">Reference proteome</keyword>
<feature type="transmembrane region" description="Helical" evidence="2">
    <location>
        <begin position="28"/>
        <end position="50"/>
    </location>
</feature>
<feature type="compositionally biased region" description="Polar residues" evidence="1">
    <location>
        <begin position="211"/>
        <end position="225"/>
    </location>
</feature>
<evidence type="ECO:0000256" key="2">
    <source>
        <dbReference type="SAM" id="Phobius"/>
    </source>
</evidence>
<reference evidence="4" key="1">
    <citation type="journal article" date="2019" name="Int. J. Syst. Evol. Microbiol.">
        <title>The Global Catalogue of Microorganisms (GCM) 10K type strain sequencing project: providing services to taxonomists for standard genome sequencing and annotation.</title>
        <authorList>
            <consortium name="The Broad Institute Genomics Platform"/>
            <consortium name="The Broad Institute Genome Sequencing Center for Infectious Disease"/>
            <person name="Wu L."/>
            <person name="Ma J."/>
        </authorList>
    </citation>
    <scope>NUCLEOTIDE SEQUENCE [LARGE SCALE GENOMIC DNA]</scope>
    <source>
        <strain evidence="4">GH52</strain>
    </source>
</reference>
<accession>A0ABW4YFL5</accession>
<dbReference type="RefSeq" id="WP_377769454.1">
    <property type="nucleotide sequence ID" value="NZ_JBHUHO010000005.1"/>
</dbReference>
<proteinExistence type="predicted"/>